<dbReference type="Pfam" id="PF00563">
    <property type="entry name" value="EAL"/>
    <property type="match status" value="1"/>
</dbReference>
<evidence type="ECO:0000259" key="5">
    <source>
        <dbReference type="PROSITE" id="PS50887"/>
    </source>
</evidence>
<dbReference type="EMBL" id="SWJE01000006">
    <property type="protein sequence ID" value="TKC88694.1"/>
    <property type="molecule type" value="Genomic_DNA"/>
</dbReference>
<comment type="caution">
    <text evidence="6">The sequence shown here is derived from an EMBL/GenBank/DDBJ whole genome shotgun (WGS) entry which is preliminary data.</text>
</comment>
<dbReference type="InterPro" id="IPR035965">
    <property type="entry name" value="PAS-like_dom_sf"/>
</dbReference>
<dbReference type="PROSITE" id="PS50112">
    <property type="entry name" value="PAS"/>
    <property type="match status" value="1"/>
</dbReference>
<name>A0A4U1I5R4_9BURK</name>
<feature type="domain" description="PAC" evidence="3">
    <location>
        <begin position="270"/>
        <end position="323"/>
    </location>
</feature>
<dbReference type="InterPro" id="IPR000700">
    <property type="entry name" value="PAS-assoc_C"/>
</dbReference>
<dbReference type="PROSITE" id="PS50887">
    <property type="entry name" value="GGDEF"/>
    <property type="match status" value="1"/>
</dbReference>
<evidence type="ECO:0000313" key="7">
    <source>
        <dbReference type="Proteomes" id="UP000305539"/>
    </source>
</evidence>
<dbReference type="Gene3D" id="3.30.450.20">
    <property type="entry name" value="PAS domain"/>
    <property type="match status" value="3"/>
</dbReference>
<dbReference type="AlphaFoldDB" id="A0A4U1I5R4"/>
<dbReference type="InterPro" id="IPR043128">
    <property type="entry name" value="Rev_trsase/Diguanyl_cyclase"/>
</dbReference>
<dbReference type="InterPro" id="IPR035919">
    <property type="entry name" value="EAL_sf"/>
</dbReference>
<dbReference type="Proteomes" id="UP000305539">
    <property type="component" value="Unassembled WGS sequence"/>
</dbReference>
<dbReference type="Gene3D" id="3.30.70.270">
    <property type="match status" value="1"/>
</dbReference>
<dbReference type="InterPro" id="IPR000160">
    <property type="entry name" value="GGDEF_dom"/>
</dbReference>
<feature type="domain" description="PAC" evidence="3">
    <location>
        <begin position="140"/>
        <end position="192"/>
    </location>
</feature>
<dbReference type="PROSITE" id="PS50883">
    <property type="entry name" value="EAL"/>
    <property type="match status" value="1"/>
</dbReference>
<dbReference type="PANTHER" id="PTHR44757">
    <property type="entry name" value="DIGUANYLATE CYCLASE DGCP"/>
    <property type="match status" value="1"/>
</dbReference>
<feature type="domain" description="PAS" evidence="2">
    <location>
        <begin position="324"/>
        <end position="395"/>
    </location>
</feature>
<dbReference type="SUPFAM" id="SSF55073">
    <property type="entry name" value="Nucleotide cyclase"/>
    <property type="match status" value="1"/>
</dbReference>
<dbReference type="PANTHER" id="PTHR44757:SF2">
    <property type="entry name" value="BIOFILM ARCHITECTURE MAINTENANCE PROTEIN MBAA"/>
    <property type="match status" value="1"/>
</dbReference>
<dbReference type="InterPro" id="IPR029787">
    <property type="entry name" value="Nucleotide_cyclase"/>
</dbReference>
<dbReference type="CDD" id="cd01948">
    <property type="entry name" value="EAL"/>
    <property type="match status" value="1"/>
</dbReference>
<dbReference type="InterPro" id="IPR052155">
    <property type="entry name" value="Biofilm_reg_signaling"/>
</dbReference>
<feature type="domain" description="GGDEF" evidence="5">
    <location>
        <begin position="482"/>
        <end position="615"/>
    </location>
</feature>
<dbReference type="Pfam" id="PF00990">
    <property type="entry name" value="GGDEF"/>
    <property type="match status" value="1"/>
</dbReference>
<keyword evidence="7" id="KW-1185">Reference proteome</keyword>
<protein>
    <submittedName>
        <fullName evidence="6">EAL domain-containing protein</fullName>
    </submittedName>
</protein>
<dbReference type="CDD" id="cd00130">
    <property type="entry name" value="PAS"/>
    <property type="match status" value="3"/>
</dbReference>
<dbReference type="PROSITE" id="PS50113">
    <property type="entry name" value="PAC"/>
    <property type="match status" value="3"/>
</dbReference>
<organism evidence="6 7">
    <name type="scientific">Trinickia terrae</name>
    <dbReference type="NCBI Taxonomy" id="2571161"/>
    <lineage>
        <taxon>Bacteria</taxon>
        <taxon>Pseudomonadati</taxon>
        <taxon>Pseudomonadota</taxon>
        <taxon>Betaproteobacteria</taxon>
        <taxon>Burkholderiales</taxon>
        <taxon>Burkholderiaceae</taxon>
        <taxon>Trinickia</taxon>
    </lineage>
</organism>
<dbReference type="SMART" id="SM00091">
    <property type="entry name" value="PAS"/>
    <property type="match status" value="3"/>
</dbReference>
<dbReference type="Pfam" id="PF08448">
    <property type="entry name" value="PAS_4"/>
    <property type="match status" value="3"/>
</dbReference>
<dbReference type="GO" id="GO:0003824">
    <property type="term" value="F:catalytic activity"/>
    <property type="evidence" value="ECO:0007669"/>
    <property type="project" value="UniProtKB-ARBA"/>
</dbReference>
<dbReference type="InterPro" id="IPR000014">
    <property type="entry name" value="PAS"/>
</dbReference>
<dbReference type="SMART" id="SM00052">
    <property type="entry name" value="EAL"/>
    <property type="match status" value="1"/>
</dbReference>
<dbReference type="SUPFAM" id="SSF55785">
    <property type="entry name" value="PYP-like sensor domain (PAS domain)"/>
    <property type="match status" value="3"/>
</dbReference>
<evidence type="ECO:0000256" key="1">
    <source>
        <dbReference type="SAM" id="MobiDB-lite"/>
    </source>
</evidence>
<evidence type="ECO:0000313" key="6">
    <source>
        <dbReference type="EMBL" id="TKC88694.1"/>
    </source>
</evidence>
<dbReference type="SUPFAM" id="SSF141868">
    <property type="entry name" value="EAL domain-like"/>
    <property type="match status" value="1"/>
</dbReference>
<dbReference type="InterPro" id="IPR013656">
    <property type="entry name" value="PAS_4"/>
</dbReference>
<proteinExistence type="predicted"/>
<accession>A0A4U1I5R4</accession>
<evidence type="ECO:0000259" key="2">
    <source>
        <dbReference type="PROSITE" id="PS50112"/>
    </source>
</evidence>
<dbReference type="InterPro" id="IPR001610">
    <property type="entry name" value="PAC"/>
</dbReference>
<feature type="region of interest" description="Disordered" evidence="1">
    <location>
        <begin position="1"/>
        <end position="26"/>
    </location>
</feature>
<dbReference type="FunFam" id="3.30.70.270:FF:000001">
    <property type="entry name" value="Diguanylate cyclase domain protein"/>
    <property type="match status" value="1"/>
</dbReference>
<dbReference type="Gene3D" id="3.20.20.450">
    <property type="entry name" value="EAL domain"/>
    <property type="match status" value="1"/>
</dbReference>
<dbReference type="NCBIfam" id="TIGR00229">
    <property type="entry name" value="sensory_box"/>
    <property type="match status" value="3"/>
</dbReference>
<evidence type="ECO:0000259" key="3">
    <source>
        <dbReference type="PROSITE" id="PS50113"/>
    </source>
</evidence>
<feature type="compositionally biased region" description="Polar residues" evidence="1">
    <location>
        <begin position="1"/>
        <end position="14"/>
    </location>
</feature>
<dbReference type="NCBIfam" id="TIGR00254">
    <property type="entry name" value="GGDEF"/>
    <property type="match status" value="1"/>
</dbReference>
<dbReference type="OrthoDB" id="9813903at2"/>
<dbReference type="SMART" id="SM00086">
    <property type="entry name" value="PAC"/>
    <property type="match status" value="3"/>
</dbReference>
<dbReference type="CDD" id="cd01949">
    <property type="entry name" value="GGDEF"/>
    <property type="match status" value="1"/>
</dbReference>
<reference evidence="6 7" key="1">
    <citation type="submission" date="2019-04" db="EMBL/GenBank/DDBJ databases">
        <title>Trinickia sp. 7GSK02, isolated from subtropical forest soil.</title>
        <authorList>
            <person name="Gao Z.-H."/>
            <person name="Qiu L.-H."/>
        </authorList>
    </citation>
    <scope>NUCLEOTIDE SEQUENCE [LARGE SCALE GENOMIC DNA]</scope>
    <source>
        <strain evidence="6 7">7GSK02</strain>
    </source>
</reference>
<evidence type="ECO:0000259" key="4">
    <source>
        <dbReference type="PROSITE" id="PS50883"/>
    </source>
</evidence>
<dbReference type="InterPro" id="IPR001633">
    <property type="entry name" value="EAL_dom"/>
</dbReference>
<feature type="domain" description="EAL" evidence="4">
    <location>
        <begin position="624"/>
        <end position="878"/>
    </location>
</feature>
<sequence>MGNTRNIAAQSPTEKSGHPYTPPPVLPRRLSRIHVDKVNKADDPSMRRTVRQFLLWLKIRRYRHASERGFSYLAENASLYVCRYDRHSRFLYVSPSMAEALHVATDDLVGQIATPKRYPDGRFDVYHQALAQILATGEPMEFELTMPSADGRTMIHHVRLVPERDWRGRLAGALCIGRDITETKLVERSLRAQEGEFRLLAESSPDNIVRYDRDCRIIFANRNLMQRVNVPVAPIVGQRSHDISWGNELDAEKRRYRETLERVIRTGEAETVEVLIGAPDSAEPRLHHIKMVAERDENQQIKGALVYGRDITERKRMEELLAAREREFRSLAENLPDIIVRFDREGRRTYVNGAHERFTGKPPETFLGKTVLGISAFSSDPQMYHAEVRQAIETGKEADVEWKARGRDGIQRIFHTRLRPELGADGSVASLLAVARDMTEVYEYRSKIHQLAYFDALTGLANRTQFNECISQALQEAGRQGCRVGVLMMDLDRFKTINDTLGHLAGDQLLCEVARRLEASVRAAGTVARLGGDEFIVVVPQVQETAELQGIAGRVLAAVAAPVQIDGRELVVQASVGISVYPDHGDATEQLVRYADSALYRAKEAGRNNVQFYTRDITDRAAERLRLEADLRCGIAHDALDVHYQPKIDLATGRIVGAEALLRWLHPERGWIPPSQFIGIAEETGLIVPLAEQVMRKACGVATRWNARGEEARHIAVNLSPSQFHVSHLPGVVQQVLQETGCRPDWLELEITEGLLLVNHAATLGTLNALSQMGVRIAIDDFGTGYSALSYLTRFPIATLKIDRSFTQPTSGSQKNRVLVEAIVAMAHGVGLEVVAEGVETRELAEWLAGIGCDMGQGYLWSGAIPAHALLAMETHARGGPAAGLHDAAAAQSYGLRKSW</sequence>
<feature type="domain" description="PAC" evidence="3">
    <location>
        <begin position="398"/>
        <end position="450"/>
    </location>
</feature>
<dbReference type="SMART" id="SM00267">
    <property type="entry name" value="GGDEF"/>
    <property type="match status" value="1"/>
</dbReference>
<gene>
    <name evidence="6" type="ORF">FAZ69_13130</name>
</gene>